<dbReference type="InterPro" id="IPR011990">
    <property type="entry name" value="TPR-like_helical_dom_sf"/>
</dbReference>
<feature type="region of interest" description="Disordered" evidence="3">
    <location>
        <begin position="351"/>
        <end position="371"/>
    </location>
</feature>
<dbReference type="PANTHER" id="PTHR23083">
    <property type="entry name" value="TETRATRICOPEPTIDE REPEAT PROTEIN, TPR"/>
    <property type="match status" value="1"/>
</dbReference>
<comment type="function">
    <text evidence="1">Involved in endocytosis.</text>
</comment>
<dbReference type="PANTHER" id="PTHR23083:SF464">
    <property type="entry name" value="TETRATRICOPEPTIDE REPEAT DOMAIN 7, ISOFORM A"/>
    <property type="match status" value="1"/>
</dbReference>
<feature type="compositionally biased region" description="Basic residues" evidence="3">
    <location>
        <begin position="265"/>
        <end position="284"/>
    </location>
</feature>
<evidence type="ECO:0000256" key="1">
    <source>
        <dbReference type="ARBA" id="ARBA00002550"/>
    </source>
</evidence>
<dbReference type="Gene3D" id="1.25.40.10">
    <property type="entry name" value="Tetratricopeptide repeat domain"/>
    <property type="match status" value="1"/>
</dbReference>
<evidence type="ECO:0008006" key="6">
    <source>
        <dbReference type="Google" id="ProtNLM"/>
    </source>
</evidence>
<keyword evidence="5" id="KW-1185">Reference proteome</keyword>
<sequence length="640" mass="70995">MKCFRRALLPEYKSTADVETLFALGTILAERRELSTAIEVVKVGLAPLRSNLQNGHSSSIAARFSRERSLIPLWHLMALLLSARQDFTTAVRSCEGVFDQFGDSKNIYGEYELEGSFRSEHLNSNENITQQNRGLVDEMDDFEKANLLEVKMTQLSLIEVLEGPEVAVNCSDELLTLYTRLFGDPSKETATAVVQNATLVPPKSSAGTLRSMKGSIFGRTLNRSMRKDMVASMEQSTISQRPDATHATINRAPTIQVTHENGTAGRHHRRRSGDHHEKPHKKSSVRNPSQEPNRSVSVGRIDGNAREVDLQNREDHSEQGSKPLPPTSQQMEHKEPILKPVGSNHIVQDSRLPITPYSSSPSPTTRFSKDSERRRRISTLVKVWLLIAGFYRRATMYEDAKGAIEEAHKLVHTLEMDIINDPTGLASFDHSGWGGGKSVSELWGDVFSDRGYLSVDQLSPYTALENFETALTHFADHPAAIVGISDILLDIYTEDLLPLPTMPALVLPKVSDSTTSASTLNTLAQSQPHQPTLPFPTSGPLGLPLPTPLDRDMLADLKTNKADKLDRLAARDRAYGLLSGLTKLGSGWNFSEAWYSLARAYELGGQKDKAREVLWWCVELEESRGLRSWDVVSSGGYVLN</sequence>
<dbReference type="SUPFAM" id="SSF48452">
    <property type="entry name" value="TPR-like"/>
    <property type="match status" value="1"/>
</dbReference>
<evidence type="ECO:0000256" key="3">
    <source>
        <dbReference type="SAM" id="MobiDB-lite"/>
    </source>
</evidence>
<dbReference type="InterPro" id="IPR051722">
    <property type="entry name" value="Endocytosis_PI4K-reg_protein"/>
</dbReference>
<dbReference type="SMART" id="SM00028">
    <property type="entry name" value="TPR"/>
    <property type="match status" value="3"/>
</dbReference>
<evidence type="ECO:0000313" key="5">
    <source>
        <dbReference type="Proteomes" id="UP000297452"/>
    </source>
</evidence>
<dbReference type="EMBL" id="PQXJ01000277">
    <property type="protein sequence ID" value="TGO54088.1"/>
    <property type="molecule type" value="Genomic_DNA"/>
</dbReference>
<reference evidence="4 5" key="1">
    <citation type="submission" date="2017-12" db="EMBL/GenBank/DDBJ databases">
        <title>Comparative genomics of Botrytis spp.</title>
        <authorList>
            <person name="Valero-Jimenez C.A."/>
            <person name="Tapia P."/>
            <person name="Veloso J."/>
            <person name="Silva-Moreno E."/>
            <person name="Staats M."/>
            <person name="Valdes J.H."/>
            <person name="Van Kan J.A.L."/>
        </authorList>
    </citation>
    <scope>NUCLEOTIDE SEQUENCE [LARGE SCALE GENOMIC DNA]</scope>
    <source>
        <strain evidence="4 5">MUCL2120</strain>
    </source>
</reference>
<evidence type="ECO:0000313" key="4">
    <source>
        <dbReference type="EMBL" id="TGO54088.1"/>
    </source>
</evidence>
<feature type="compositionally biased region" description="Polar residues" evidence="3">
    <location>
        <begin position="233"/>
        <end position="261"/>
    </location>
</feature>
<accession>A0A4Z1HXV8</accession>
<dbReference type="Proteomes" id="UP000297452">
    <property type="component" value="Unassembled WGS sequence"/>
</dbReference>
<gene>
    <name evidence="4" type="ORF">BOTNAR_0277g00020</name>
</gene>
<protein>
    <recommendedName>
        <fullName evidence="6">Filamentation protein</fullName>
    </recommendedName>
</protein>
<name>A0A4Z1HXV8_9HELO</name>
<feature type="region of interest" description="Disordered" evidence="3">
    <location>
        <begin position="231"/>
        <end position="332"/>
    </location>
</feature>
<feature type="compositionally biased region" description="Low complexity" evidence="3">
    <location>
        <begin position="353"/>
        <end position="365"/>
    </location>
</feature>
<dbReference type="InterPro" id="IPR019734">
    <property type="entry name" value="TPR_rpt"/>
</dbReference>
<feature type="compositionally biased region" description="Basic and acidic residues" evidence="3">
    <location>
        <begin position="303"/>
        <end position="319"/>
    </location>
</feature>
<dbReference type="STRING" id="278944.A0A4Z1HXV8"/>
<comment type="similarity">
    <text evidence="2">Belongs to the YPP1 family.</text>
</comment>
<evidence type="ECO:0000256" key="2">
    <source>
        <dbReference type="ARBA" id="ARBA00038251"/>
    </source>
</evidence>
<comment type="caution">
    <text evidence="4">The sequence shown here is derived from an EMBL/GenBank/DDBJ whole genome shotgun (WGS) entry which is preliminary data.</text>
</comment>
<dbReference type="AlphaFoldDB" id="A0A4Z1HXV8"/>
<dbReference type="OrthoDB" id="29013at2759"/>
<organism evidence="4 5">
    <name type="scientific">Botryotinia narcissicola</name>
    <dbReference type="NCBI Taxonomy" id="278944"/>
    <lineage>
        <taxon>Eukaryota</taxon>
        <taxon>Fungi</taxon>
        <taxon>Dikarya</taxon>
        <taxon>Ascomycota</taxon>
        <taxon>Pezizomycotina</taxon>
        <taxon>Leotiomycetes</taxon>
        <taxon>Helotiales</taxon>
        <taxon>Sclerotiniaceae</taxon>
        <taxon>Botryotinia</taxon>
    </lineage>
</organism>
<feature type="compositionally biased region" description="Polar residues" evidence="3">
    <location>
        <begin position="285"/>
        <end position="296"/>
    </location>
</feature>
<proteinExistence type="inferred from homology"/>